<evidence type="ECO:0000313" key="2">
    <source>
        <dbReference type="EMBL" id="GEK42236.1"/>
    </source>
</evidence>
<proteinExistence type="predicted"/>
<feature type="domain" description="IrrE N-terminal-like" evidence="1">
    <location>
        <begin position="14"/>
        <end position="86"/>
    </location>
</feature>
<dbReference type="Proteomes" id="UP000321722">
    <property type="component" value="Unassembled WGS sequence"/>
</dbReference>
<dbReference type="InterPro" id="IPR010359">
    <property type="entry name" value="IrrE_HExxH"/>
</dbReference>
<dbReference type="EMBL" id="BJUI01000016">
    <property type="protein sequence ID" value="GEK42236.1"/>
    <property type="molecule type" value="Genomic_DNA"/>
</dbReference>
<reference evidence="2 3" key="1">
    <citation type="submission" date="2019-07" db="EMBL/GenBank/DDBJ databases">
        <title>Whole genome shotgun sequence of Lactobacillus aviarius subsp. aviarius NBRC 102162.</title>
        <authorList>
            <person name="Hosoyama A."/>
            <person name="Uohara A."/>
            <person name="Ohji S."/>
            <person name="Ichikawa N."/>
        </authorList>
    </citation>
    <scope>NUCLEOTIDE SEQUENCE [LARGE SCALE GENOMIC DNA]</scope>
    <source>
        <strain evidence="2 3">NBRC 102162</strain>
    </source>
</reference>
<evidence type="ECO:0000313" key="3">
    <source>
        <dbReference type="Proteomes" id="UP000321722"/>
    </source>
</evidence>
<accession>A0A510WST3</accession>
<dbReference type="Pfam" id="PF06114">
    <property type="entry name" value="Peptidase_M78"/>
    <property type="match status" value="1"/>
</dbReference>
<dbReference type="AlphaFoldDB" id="A0A510WST3"/>
<comment type="caution">
    <text evidence="2">The sequence shown here is derived from an EMBL/GenBank/DDBJ whole genome shotgun (WGS) entry which is preliminary data.</text>
</comment>
<dbReference type="Gene3D" id="1.10.10.2910">
    <property type="match status" value="1"/>
</dbReference>
<organism evidence="2 3">
    <name type="scientific">Ligilactobacillus aviarius</name>
    <dbReference type="NCBI Taxonomy" id="1606"/>
    <lineage>
        <taxon>Bacteria</taxon>
        <taxon>Bacillati</taxon>
        <taxon>Bacillota</taxon>
        <taxon>Bacilli</taxon>
        <taxon>Lactobacillales</taxon>
        <taxon>Lactobacillaceae</taxon>
        <taxon>Ligilactobacillus</taxon>
    </lineage>
</organism>
<name>A0A510WST3_9LACO</name>
<sequence>MNKKIKDLLKRNNIHIIFNNNLDHKGYYIQRIKHIVINNNLSEQEQEMIILHELGHAINGEDGCEIYNSTFSSHCKEEWNANSFMIKELAQEYASCTGCDVEDINFMNFLQKNKLSYLCDEIKKIIKGIA</sequence>
<protein>
    <recommendedName>
        <fullName evidence="1">IrrE N-terminal-like domain-containing protein</fullName>
    </recommendedName>
</protein>
<keyword evidence="3" id="KW-1185">Reference proteome</keyword>
<evidence type="ECO:0000259" key="1">
    <source>
        <dbReference type="Pfam" id="PF06114"/>
    </source>
</evidence>
<dbReference type="GeneID" id="29933898"/>
<dbReference type="RefSeq" id="WP_057827490.1">
    <property type="nucleotide sequence ID" value="NZ_BAAACL010000017.1"/>
</dbReference>
<gene>
    <name evidence="2" type="primary">pi203</name>
    <name evidence="2" type="ORF">LAV01_10680</name>
</gene>